<dbReference type="AlphaFoldDB" id="A0A8J3I7K6"/>
<organism evidence="1 2">
    <name type="scientific">Reticulibacter mediterranei</name>
    <dbReference type="NCBI Taxonomy" id="2778369"/>
    <lineage>
        <taxon>Bacteria</taxon>
        <taxon>Bacillati</taxon>
        <taxon>Chloroflexota</taxon>
        <taxon>Ktedonobacteria</taxon>
        <taxon>Ktedonobacterales</taxon>
        <taxon>Reticulibacteraceae</taxon>
        <taxon>Reticulibacter</taxon>
    </lineage>
</organism>
<protein>
    <recommendedName>
        <fullName evidence="3">Transposase</fullName>
    </recommendedName>
</protein>
<name>A0A8J3I7K6_9CHLR</name>
<dbReference type="EMBL" id="BNJK01000001">
    <property type="protein sequence ID" value="GHO90284.1"/>
    <property type="molecule type" value="Genomic_DNA"/>
</dbReference>
<proteinExistence type="predicted"/>
<evidence type="ECO:0000313" key="2">
    <source>
        <dbReference type="Proteomes" id="UP000597444"/>
    </source>
</evidence>
<gene>
    <name evidence="1" type="ORF">KSF_003320</name>
</gene>
<keyword evidence="2" id="KW-1185">Reference proteome</keyword>
<dbReference type="Proteomes" id="UP000597444">
    <property type="component" value="Unassembled WGS sequence"/>
</dbReference>
<comment type="caution">
    <text evidence="1">The sequence shown here is derived from an EMBL/GenBank/DDBJ whole genome shotgun (WGS) entry which is preliminary data.</text>
</comment>
<accession>A0A8J3I7K6</accession>
<reference evidence="1" key="1">
    <citation type="submission" date="2020-10" db="EMBL/GenBank/DDBJ databases">
        <title>Taxonomic study of unclassified bacteria belonging to the class Ktedonobacteria.</title>
        <authorList>
            <person name="Yabe S."/>
            <person name="Wang C.M."/>
            <person name="Zheng Y."/>
            <person name="Sakai Y."/>
            <person name="Cavaletti L."/>
            <person name="Monciardini P."/>
            <person name="Donadio S."/>
        </authorList>
    </citation>
    <scope>NUCLEOTIDE SEQUENCE</scope>
    <source>
        <strain evidence="1">ID150040</strain>
    </source>
</reference>
<evidence type="ECO:0000313" key="1">
    <source>
        <dbReference type="EMBL" id="GHO90284.1"/>
    </source>
</evidence>
<sequence>MPCVYEYKVDGTQRQYHAIEDAIRITQFIRNKCVRLWMETRSTNRNDLQCYCAELAKAYDFAKALNSQARLAAADRGPGAISRFYDNCRNHKPGEKRLSAISA</sequence>
<evidence type="ECO:0008006" key="3">
    <source>
        <dbReference type="Google" id="ProtNLM"/>
    </source>
</evidence>